<accession>A0A1M6WKB0</accession>
<proteinExistence type="predicted"/>
<evidence type="ECO:0000313" key="1">
    <source>
        <dbReference type="EMBL" id="SHK94034.1"/>
    </source>
</evidence>
<dbReference type="Proteomes" id="UP000184275">
    <property type="component" value="Unassembled WGS sequence"/>
</dbReference>
<evidence type="ECO:0000313" key="2">
    <source>
        <dbReference type="Proteomes" id="UP000184275"/>
    </source>
</evidence>
<dbReference type="EMBL" id="FRAW01000025">
    <property type="protein sequence ID" value="SHK94034.1"/>
    <property type="molecule type" value="Genomic_DNA"/>
</dbReference>
<organism evidence="1 2">
    <name type="scientific">Fibrobacter intestinalis</name>
    <dbReference type="NCBI Taxonomy" id="28122"/>
    <lineage>
        <taxon>Bacteria</taxon>
        <taxon>Pseudomonadati</taxon>
        <taxon>Fibrobacterota</taxon>
        <taxon>Fibrobacteria</taxon>
        <taxon>Fibrobacterales</taxon>
        <taxon>Fibrobacteraceae</taxon>
        <taxon>Fibrobacter</taxon>
    </lineage>
</organism>
<dbReference type="RefSeq" id="WP_073305265.1">
    <property type="nucleotide sequence ID" value="NZ_FRAW01000025.1"/>
</dbReference>
<dbReference type="AlphaFoldDB" id="A0A1M6WKB0"/>
<name>A0A1M6WKB0_9BACT</name>
<keyword evidence="2" id="KW-1185">Reference proteome</keyword>
<reference evidence="2" key="1">
    <citation type="submission" date="2016-11" db="EMBL/GenBank/DDBJ databases">
        <authorList>
            <person name="Varghese N."/>
            <person name="Submissions S."/>
        </authorList>
    </citation>
    <scope>NUCLEOTIDE SEQUENCE [LARGE SCALE GENOMIC DNA]</scope>
    <source>
        <strain evidence="2">UWOS</strain>
    </source>
</reference>
<protein>
    <submittedName>
        <fullName evidence="1">Uncharacterized protein</fullName>
    </submittedName>
</protein>
<gene>
    <name evidence="1" type="ORF">SAMN05720469_12511</name>
</gene>
<sequence>MLLEDVLTKKDAERYFEELCDNEIKQSRELYERFMHPYKQSGSDEMVKQLETDLAVECQAHVKAKEKRMELADKYQIYAKYEFPYEIGS</sequence>